<organism evidence="2 3">
    <name type="scientific">Austropuccinia psidii MF-1</name>
    <dbReference type="NCBI Taxonomy" id="1389203"/>
    <lineage>
        <taxon>Eukaryota</taxon>
        <taxon>Fungi</taxon>
        <taxon>Dikarya</taxon>
        <taxon>Basidiomycota</taxon>
        <taxon>Pucciniomycotina</taxon>
        <taxon>Pucciniomycetes</taxon>
        <taxon>Pucciniales</taxon>
        <taxon>Sphaerophragmiaceae</taxon>
        <taxon>Austropuccinia</taxon>
    </lineage>
</organism>
<accession>A0A9Q3H222</accession>
<dbReference type="AlphaFoldDB" id="A0A9Q3H222"/>
<dbReference type="EMBL" id="AVOT02009865">
    <property type="protein sequence ID" value="MBW0488963.1"/>
    <property type="molecule type" value="Genomic_DNA"/>
</dbReference>
<sequence>MSPVNPTSLGAPRNQPEDRPGLFRTRGSGPWKNGGWKNTQGNNCHAAIHLPIKPEPQTSGLEGYGESSSDPITLQRPILMENGQQKAQPSITLRRTWGRLPVDVSQRDTFERMYGKKQRLESQQ</sequence>
<name>A0A9Q3H222_9BASI</name>
<dbReference type="Proteomes" id="UP000765509">
    <property type="component" value="Unassembled WGS sequence"/>
</dbReference>
<evidence type="ECO:0000256" key="1">
    <source>
        <dbReference type="SAM" id="MobiDB-lite"/>
    </source>
</evidence>
<protein>
    <submittedName>
        <fullName evidence="2">Uncharacterized protein</fullName>
    </submittedName>
</protein>
<comment type="caution">
    <text evidence="2">The sequence shown here is derived from an EMBL/GenBank/DDBJ whole genome shotgun (WGS) entry which is preliminary data.</text>
</comment>
<feature type="region of interest" description="Disordered" evidence="1">
    <location>
        <begin position="1"/>
        <end position="75"/>
    </location>
</feature>
<proteinExistence type="predicted"/>
<gene>
    <name evidence="2" type="ORF">O181_028678</name>
</gene>
<reference evidence="2" key="1">
    <citation type="submission" date="2021-03" db="EMBL/GenBank/DDBJ databases">
        <title>Draft genome sequence of rust myrtle Austropuccinia psidii MF-1, a brazilian biotype.</title>
        <authorList>
            <person name="Quecine M.C."/>
            <person name="Pachon D.M.R."/>
            <person name="Bonatelli M.L."/>
            <person name="Correr F.H."/>
            <person name="Franceschini L.M."/>
            <person name="Leite T.F."/>
            <person name="Margarido G.R.A."/>
            <person name="Almeida C.A."/>
            <person name="Ferrarezi J.A."/>
            <person name="Labate C.A."/>
        </authorList>
    </citation>
    <scope>NUCLEOTIDE SEQUENCE</scope>
    <source>
        <strain evidence="2">MF-1</strain>
    </source>
</reference>
<feature type="compositionally biased region" description="Polar residues" evidence="1">
    <location>
        <begin position="56"/>
        <end position="72"/>
    </location>
</feature>
<evidence type="ECO:0000313" key="2">
    <source>
        <dbReference type="EMBL" id="MBW0488963.1"/>
    </source>
</evidence>
<evidence type="ECO:0000313" key="3">
    <source>
        <dbReference type="Proteomes" id="UP000765509"/>
    </source>
</evidence>
<keyword evidence="3" id="KW-1185">Reference proteome</keyword>